<evidence type="ECO:0000313" key="3">
    <source>
        <dbReference type="Proteomes" id="UP001501764"/>
    </source>
</evidence>
<dbReference type="SUPFAM" id="SSF81301">
    <property type="entry name" value="Nucleotidyltransferase"/>
    <property type="match status" value="1"/>
</dbReference>
<name>A0ABN1LMW8_9CLOT</name>
<evidence type="ECO:0008006" key="4">
    <source>
        <dbReference type="Google" id="ProtNLM"/>
    </source>
</evidence>
<reference evidence="2 3" key="1">
    <citation type="journal article" date="2019" name="Int. J. Syst. Evol. Microbiol.">
        <title>The Global Catalogue of Microorganisms (GCM) 10K type strain sequencing project: providing services to taxonomists for standard genome sequencing and annotation.</title>
        <authorList>
            <consortium name="The Broad Institute Genomics Platform"/>
            <consortium name="The Broad Institute Genome Sequencing Center for Infectious Disease"/>
            <person name="Wu L."/>
            <person name="Ma J."/>
        </authorList>
    </citation>
    <scope>NUCLEOTIDE SEQUENCE [LARGE SCALE GENOMIC DNA]</scope>
    <source>
        <strain evidence="2 3">JCM 6485</strain>
    </source>
</reference>
<dbReference type="CDD" id="cd05400">
    <property type="entry name" value="NT_2-5OAS_ClassI-CCAase"/>
    <property type="match status" value="1"/>
</dbReference>
<evidence type="ECO:0000313" key="2">
    <source>
        <dbReference type="EMBL" id="GAA0857774.1"/>
    </source>
</evidence>
<accession>A0ABN1LMW8</accession>
<dbReference type="EMBL" id="BAAACO010000001">
    <property type="protein sequence ID" value="GAA0857774.1"/>
    <property type="molecule type" value="Genomic_DNA"/>
</dbReference>
<organism evidence="2 3">
    <name type="scientific">Clostridium nitritogenes</name>
    <dbReference type="NCBI Taxonomy" id="83340"/>
    <lineage>
        <taxon>Bacteria</taxon>
        <taxon>Bacillati</taxon>
        <taxon>Bacillota</taxon>
        <taxon>Clostridia</taxon>
        <taxon>Eubacteriales</taxon>
        <taxon>Clostridiaceae</taxon>
        <taxon>Clostridium</taxon>
    </lineage>
</organism>
<sequence>MSISDDFKQFCCNLSMSDYTVEKIRDRYHKITKRINLEYWGAVSDFRHSLYAGSYGRGTAIYTSDLDIIVELPWSIYNKYNDYTSNGQSQLLYNVRNALAKTYSTSKVKGDGQVVGISFSDGISFEIVPAFENSDKSYTHIDTNNGGKWKNTNPRSEIAAMNELNKTTNGNLKRLCKMIRSWKNVNNVDMSGILIDTLAYRFIKQWRHKEESYLYYDWMSRDFFKFLLNESDKRYWLTPGSSRYVYKNGEFKFKAKKAYELANEATNNYKDYPNYSREKWREIYGTKFPV</sequence>
<keyword evidence="3" id="KW-1185">Reference proteome</keyword>
<gene>
    <name evidence="2" type="ORF">GCM10008916_12850</name>
</gene>
<dbReference type="Gene3D" id="3.30.460.10">
    <property type="entry name" value="Beta Polymerase, domain 2"/>
    <property type="match status" value="1"/>
</dbReference>
<evidence type="ECO:0000256" key="1">
    <source>
        <dbReference type="ARBA" id="ARBA00023118"/>
    </source>
</evidence>
<dbReference type="Proteomes" id="UP001501764">
    <property type="component" value="Unassembled WGS sequence"/>
</dbReference>
<comment type="caution">
    <text evidence="2">The sequence shown here is derived from an EMBL/GenBank/DDBJ whole genome shotgun (WGS) entry which is preliminary data.</text>
</comment>
<dbReference type="RefSeq" id="WP_346025949.1">
    <property type="nucleotide sequence ID" value="NZ_BAAACO010000001.1"/>
</dbReference>
<keyword evidence="1" id="KW-0051">Antiviral defense</keyword>
<proteinExistence type="predicted"/>
<protein>
    <recommendedName>
        <fullName evidence="4">Nucleotidyltransferase</fullName>
    </recommendedName>
</protein>
<dbReference type="InterPro" id="IPR043519">
    <property type="entry name" value="NT_sf"/>
</dbReference>
<dbReference type="InterPro" id="IPR006116">
    <property type="entry name" value="NT_2-5OAS_ClassI-CCAase"/>
</dbReference>
<dbReference type="Pfam" id="PF18144">
    <property type="entry name" value="SMODS"/>
    <property type="match status" value="1"/>
</dbReference>